<dbReference type="InterPro" id="IPR016035">
    <property type="entry name" value="Acyl_Trfase/lysoPLipase"/>
</dbReference>
<dbReference type="EMBL" id="JANIGO010000001">
    <property type="protein sequence ID" value="MCQ8895205.1"/>
    <property type="molecule type" value="Genomic_DNA"/>
</dbReference>
<dbReference type="SMART" id="SM00827">
    <property type="entry name" value="PKS_AT"/>
    <property type="match status" value="1"/>
</dbReference>
<dbReference type="RefSeq" id="WP_256762878.1">
    <property type="nucleotide sequence ID" value="NZ_JANIGO010000001.1"/>
</dbReference>
<protein>
    <submittedName>
        <fullName evidence="2">Acyltransferase domain-containing protein</fullName>
    </submittedName>
</protein>
<keyword evidence="2" id="KW-0808">Transferase</keyword>
<dbReference type="PANTHER" id="PTHR42681:SF6">
    <property type="entry name" value="BLL0263 PROTEIN"/>
    <property type="match status" value="1"/>
</dbReference>
<dbReference type="Proteomes" id="UP001204142">
    <property type="component" value="Unassembled WGS sequence"/>
</dbReference>
<proteinExistence type="predicted"/>
<dbReference type="PANTHER" id="PTHR42681">
    <property type="entry name" value="MALONYL-COA-ACYL CARRIER PROTEIN TRANSACYLASE, MITOCHONDRIAL"/>
    <property type="match status" value="1"/>
</dbReference>
<dbReference type="Gene3D" id="3.30.70.250">
    <property type="entry name" value="Malonyl-CoA ACP transacylase, ACP-binding"/>
    <property type="match status" value="1"/>
</dbReference>
<evidence type="ECO:0000259" key="1">
    <source>
        <dbReference type="SMART" id="SM00827"/>
    </source>
</evidence>
<gene>
    <name evidence="2" type="ORF">NQT62_01980</name>
</gene>
<dbReference type="Pfam" id="PF00698">
    <property type="entry name" value="Acyl_transf_1"/>
    <property type="match status" value="1"/>
</dbReference>
<dbReference type="InterPro" id="IPR050858">
    <property type="entry name" value="Mal-CoA-ACP_Trans/PKS_FabD"/>
</dbReference>
<dbReference type="SUPFAM" id="SSF52151">
    <property type="entry name" value="FabD/lysophospholipase-like"/>
    <property type="match status" value="1"/>
</dbReference>
<name>A0ABT1WCH7_9BURK</name>
<dbReference type="InterPro" id="IPR014043">
    <property type="entry name" value="Acyl_transferase_dom"/>
</dbReference>
<dbReference type="InterPro" id="IPR001227">
    <property type="entry name" value="Ac_transferase_dom_sf"/>
</dbReference>
<comment type="caution">
    <text evidence="2">The sequence shown here is derived from an EMBL/GenBank/DDBJ whole genome shotgun (WGS) entry which is preliminary data.</text>
</comment>
<organism evidence="2 3">
    <name type="scientific">Limnobacter humi</name>
    <dbReference type="NCBI Taxonomy" id="1778671"/>
    <lineage>
        <taxon>Bacteria</taxon>
        <taxon>Pseudomonadati</taxon>
        <taxon>Pseudomonadota</taxon>
        <taxon>Betaproteobacteria</taxon>
        <taxon>Burkholderiales</taxon>
        <taxon>Burkholderiaceae</taxon>
        <taxon>Limnobacter</taxon>
    </lineage>
</organism>
<keyword evidence="3" id="KW-1185">Reference proteome</keyword>
<evidence type="ECO:0000313" key="3">
    <source>
        <dbReference type="Proteomes" id="UP001204142"/>
    </source>
</evidence>
<feature type="domain" description="Malonyl-CoA:ACP transacylase (MAT)" evidence="1">
    <location>
        <begin position="6"/>
        <end position="278"/>
    </location>
</feature>
<keyword evidence="2" id="KW-0012">Acyltransferase</keyword>
<sequence>MTFAVVFSGQGMQSASMLRWLPEDVLSTHWRNTEAHSPALFSNAVAQPLLVRVGLQAWNLLKPQCPEPLAYAGYSVGELSAFVAAGALSQADALRLVPQRAACMDAAGEQHPGGLLAISHYSDAVLAELQTRYAVELSIRTGVDTALLGAPRSQLAALADVLQSRGMTARPLAVSVASHTTLMEPARQAFERVLSTVAFQAPNTVLFCNADGTTVRTPERARWALAHQLSHTVQWLDCMQGLYERGVRCLLEIGPCKGLSTMWQQNFEGVHARSVDEFSQQSAIIDWVHRHAE</sequence>
<accession>A0ABT1WCH7</accession>
<evidence type="ECO:0000313" key="2">
    <source>
        <dbReference type="EMBL" id="MCQ8895205.1"/>
    </source>
</evidence>
<reference evidence="2 3" key="1">
    <citation type="submission" date="2022-07" db="EMBL/GenBank/DDBJ databases">
        <authorList>
            <person name="Xamxidin M."/>
            <person name="Wu M."/>
        </authorList>
    </citation>
    <scope>NUCLEOTIDE SEQUENCE [LARGE SCALE GENOMIC DNA]</scope>
    <source>
        <strain evidence="2 3">NBRC 111650</strain>
    </source>
</reference>
<dbReference type="GO" id="GO:0016746">
    <property type="term" value="F:acyltransferase activity"/>
    <property type="evidence" value="ECO:0007669"/>
    <property type="project" value="UniProtKB-KW"/>
</dbReference>
<dbReference type="Gene3D" id="3.40.366.10">
    <property type="entry name" value="Malonyl-Coenzyme A Acyl Carrier Protein, domain 2"/>
    <property type="match status" value="1"/>
</dbReference>